<dbReference type="GeneID" id="79267796"/>
<dbReference type="InterPro" id="IPR056613">
    <property type="entry name" value="DUF7287"/>
</dbReference>
<keyword evidence="1" id="KW-0472">Membrane</keyword>
<gene>
    <name evidence="2" type="ORF">ACFQJ4_12260</name>
</gene>
<proteinExistence type="predicted"/>
<dbReference type="Proteomes" id="UP001596398">
    <property type="component" value="Unassembled WGS sequence"/>
</dbReference>
<dbReference type="Pfam" id="PF23958">
    <property type="entry name" value="DUF7287"/>
    <property type="match status" value="1"/>
</dbReference>
<dbReference type="RefSeq" id="WP_276234242.1">
    <property type="nucleotide sequence ID" value="NZ_CP119802.1"/>
</dbReference>
<name>A0ABD5ZS56_9EURY</name>
<comment type="caution">
    <text evidence="2">The sequence shown here is derived from an EMBL/GenBank/DDBJ whole genome shotgun (WGS) entry which is preliminary data.</text>
</comment>
<evidence type="ECO:0000256" key="1">
    <source>
        <dbReference type="SAM" id="Phobius"/>
    </source>
</evidence>
<protein>
    <submittedName>
        <fullName evidence="2">Uncharacterized protein</fullName>
    </submittedName>
</protein>
<dbReference type="EMBL" id="JBHTAP010000001">
    <property type="protein sequence ID" value="MFC7236090.1"/>
    <property type="molecule type" value="Genomic_DNA"/>
</dbReference>
<keyword evidence="1" id="KW-1133">Transmembrane helix</keyword>
<evidence type="ECO:0000313" key="2">
    <source>
        <dbReference type="EMBL" id="MFC7236090.1"/>
    </source>
</evidence>
<dbReference type="AlphaFoldDB" id="A0ABD5ZS56"/>
<feature type="transmembrane region" description="Helical" evidence="1">
    <location>
        <begin position="12"/>
        <end position="33"/>
    </location>
</feature>
<keyword evidence="3" id="KW-1185">Reference proteome</keyword>
<accession>A0ABD5ZS56</accession>
<sequence>MNDRGQTVLDFAVGISVFLVVVAFVLTFVPGMVQPFQSSTQAETAAADRLAEQVAAGMLVEDVSEPYLLDAGCVSTFFALENSDGDPANDRDAYGDNDGVVRSDLFDITGSDLYTAGDCGFSVSDGVFERLATDTSDMNVRVSLVGDLDGDGTANLLCIDANEAGADTPDSGDTLVETTDPYASGTDCDMTGDDYDLAFETGNDPPADSSSVVTARRQVTVDGAFSNGRVDAALVVEVW</sequence>
<keyword evidence="1" id="KW-0812">Transmembrane</keyword>
<evidence type="ECO:0000313" key="3">
    <source>
        <dbReference type="Proteomes" id="UP001596398"/>
    </source>
</evidence>
<reference evidence="2 3" key="1">
    <citation type="journal article" date="2019" name="Int. J. Syst. Evol. Microbiol.">
        <title>The Global Catalogue of Microorganisms (GCM) 10K type strain sequencing project: providing services to taxonomists for standard genome sequencing and annotation.</title>
        <authorList>
            <consortium name="The Broad Institute Genomics Platform"/>
            <consortium name="The Broad Institute Genome Sequencing Center for Infectious Disease"/>
            <person name="Wu L."/>
            <person name="Ma J."/>
        </authorList>
    </citation>
    <scope>NUCLEOTIDE SEQUENCE [LARGE SCALE GENOMIC DNA]</scope>
    <source>
        <strain evidence="2 3">DT85</strain>
    </source>
</reference>
<organism evidence="2 3">
    <name type="scientific">Halosegnis marinus</name>
    <dbReference type="NCBI Taxonomy" id="3034023"/>
    <lineage>
        <taxon>Archaea</taxon>
        <taxon>Methanobacteriati</taxon>
        <taxon>Methanobacteriota</taxon>
        <taxon>Stenosarchaea group</taxon>
        <taxon>Halobacteria</taxon>
        <taxon>Halobacteriales</taxon>
        <taxon>Natronomonadaceae</taxon>
        <taxon>Halosegnis</taxon>
    </lineage>
</organism>